<evidence type="ECO:0000313" key="1">
    <source>
        <dbReference type="EMBL" id="TGN44743.1"/>
    </source>
</evidence>
<gene>
    <name evidence="1" type="ORF">E4L95_20055</name>
</gene>
<proteinExistence type="predicted"/>
<dbReference type="OrthoDB" id="9814495at2"/>
<dbReference type="Proteomes" id="UP000297972">
    <property type="component" value="Unassembled WGS sequence"/>
</dbReference>
<accession>A0A4Z1CK07</accession>
<feature type="non-terminal residue" evidence="1">
    <location>
        <position position="158"/>
    </location>
</feature>
<sequence length="158" mass="16785">MVLHDPNALRAAAFASILSPWAQQSQVELRITHDPEELADLPDLGTTACIYPIGGWSLRHPNVTRTIARLRAISPTSPLIVFADEADSAEIAAAIDGGLQGFIPTTMPANVALAAIQFIINGGTYHPHPLAGARSPAPLPVARVRTLDDHRPAAPDRP</sequence>
<comment type="caution">
    <text evidence="1">The sequence shown here is derived from an EMBL/GenBank/DDBJ whole genome shotgun (WGS) entry which is preliminary data.</text>
</comment>
<evidence type="ECO:0000313" key="2">
    <source>
        <dbReference type="Proteomes" id="UP000297972"/>
    </source>
</evidence>
<name>A0A4Z1CK07_9RHOB</name>
<protein>
    <submittedName>
        <fullName evidence="1">Response regulator transcription factor</fullName>
    </submittedName>
</protein>
<organism evidence="1 2">
    <name type="scientific">Paracoccus liaowanqingii</name>
    <dbReference type="NCBI Taxonomy" id="2560053"/>
    <lineage>
        <taxon>Bacteria</taxon>
        <taxon>Pseudomonadati</taxon>
        <taxon>Pseudomonadota</taxon>
        <taxon>Alphaproteobacteria</taxon>
        <taxon>Rhodobacterales</taxon>
        <taxon>Paracoccaceae</taxon>
        <taxon>Paracoccus</taxon>
    </lineage>
</organism>
<dbReference type="RefSeq" id="WP_135819059.1">
    <property type="nucleotide sequence ID" value="NZ_SRPG01000326.1"/>
</dbReference>
<dbReference type="AlphaFoldDB" id="A0A4Z1CK07"/>
<reference evidence="1 2" key="1">
    <citation type="submission" date="2019-03" db="EMBL/GenBank/DDBJ databases">
        <authorList>
            <person name="Li J."/>
        </authorList>
    </citation>
    <scope>NUCLEOTIDE SEQUENCE [LARGE SCALE GENOMIC DNA]</scope>
    <source>
        <strain evidence="1 2">3058</strain>
    </source>
</reference>
<keyword evidence="2" id="KW-1185">Reference proteome</keyword>
<dbReference type="EMBL" id="SRPG01000326">
    <property type="protein sequence ID" value="TGN44743.1"/>
    <property type="molecule type" value="Genomic_DNA"/>
</dbReference>